<dbReference type="AlphaFoldDB" id="A0AAW4YR72"/>
<organism evidence="1 2">
    <name type="scientific">Billgrantia desiderata</name>
    <dbReference type="NCBI Taxonomy" id="52021"/>
    <lineage>
        <taxon>Bacteria</taxon>
        <taxon>Pseudomonadati</taxon>
        <taxon>Pseudomonadota</taxon>
        <taxon>Gammaproteobacteria</taxon>
        <taxon>Oceanospirillales</taxon>
        <taxon>Halomonadaceae</taxon>
        <taxon>Billgrantia</taxon>
    </lineage>
</organism>
<sequence length="150" mass="17130">MTPSFWKVSHGTEFFGAEDMITAMHEKLVYVHKDTPAKGKSSIPQGKAFVDAPVGDYFYLTNGNDGIYLLGQFTGPANVFTSREGGWLDRPYRLIKASRSWGYYDGPEKWWTPNHRSTFTQVPKNELTLFETHILQPYFGLELIDFNIPS</sequence>
<dbReference type="Proteomes" id="UP001320178">
    <property type="component" value="Unassembled WGS sequence"/>
</dbReference>
<gene>
    <name evidence="1" type="ORF">HOP61_04295</name>
</gene>
<protein>
    <submittedName>
        <fullName evidence="1">Uncharacterized protein</fullName>
    </submittedName>
</protein>
<dbReference type="EMBL" id="JABFTS010000001">
    <property type="protein sequence ID" value="MCE8050506.1"/>
    <property type="molecule type" value="Genomic_DNA"/>
</dbReference>
<reference evidence="1" key="2">
    <citation type="journal article" date="2021" name="Front. Microbiol.">
        <title>Aerobic Denitrification and Heterotrophic Sulfur Oxidation in the Genus Halomonas Revealed by Six Novel Species Characterizations and Genome-Based Analysis.</title>
        <authorList>
            <person name="Wang L."/>
            <person name="Shao Z."/>
        </authorList>
    </citation>
    <scope>NUCLEOTIDE SEQUENCE</scope>
    <source>
        <strain evidence="1">MCCC 1A05776</strain>
    </source>
</reference>
<evidence type="ECO:0000313" key="1">
    <source>
        <dbReference type="EMBL" id="MCE8050506.1"/>
    </source>
</evidence>
<comment type="caution">
    <text evidence="1">The sequence shown here is derived from an EMBL/GenBank/DDBJ whole genome shotgun (WGS) entry which is preliminary data.</text>
</comment>
<accession>A0AAW4YR72</accession>
<name>A0AAW4YR72_9GAMM</name>
<reference evidence="1" key="1">
    <citation type="submission" date="2020-05" db="EMBL/GenBank/DDBJ databases">
        <authorList>
            <person name="Wang L."/>
            <person name="Shao Z."/>
        </authorList>
    </citation>
    <scope>NUCLEOTIDE SEQUENCE</scope>
    <source>
        <strain evidence="1">MCCC 1A05776</strain>
    </source>
</reference>
<dbReference type="RefSeq" id="WP_234238733.1">
    <property type="nucleotide sequence ID" value="NZ_JABFTS010000001.1"/>
</dbReference>
<proteinExistence type="predicted"/>
<evidence type="ECO:0000313" key="2">
    <source>
        <dbReference type="Proteomes" id="UP001320178"/>
    </source>
</evidence>